<evidence type="ECO:0000256" key="1">
    <source>
        <dbReference type="SAM" id="MobiDB-lite"/>
    </source>
</evidence>
<feature type="compositionally biased region" description="Polar residues" evidence="1">
    <location>
        <begin position="167"/>
        <end position="183"/>
    </location>
</feature>
<dbReference type="InterPro" id="IPR035445">
    <property type="entry name" value="GYF-like_dom_sf"/>
</dbReference>
<sequence>MDTTRSAVIDSPKWYYQGEDQQVYGPYPCTDMQKWWKAGYFSDSMLMRTESEERFHSLAEWMRYCNGQSPFATVCQSFDQLVSLNLHFSQLLLAPPHHRVPPSAGPFVMIPPPAGASPAVPLAGFSPSQGAHSFIPYPASHLVLPSHASLVHPFSQPPSEPVDELPSSASNTPDDSEAGWNSSNSIRNVSTLALCEKSSSTEDAPWLHVQDSATDPIEKRLFTSSAVQTEPMKISFDEACRIITEIIGSPVQIT</sequence>
<evidence type="ECO:0000259" key="2">
    <source>
        <dbReference type="PROSITE" id="PS50829"/>
    </source>
</evidence>
<gene>
    <name evidence="3" type="ORF">AB6A40_001789</name>
</gene>
<keyword evidence="4" id="KW-1185">Reference proteome</keyword>
<dbReference type="InterPro" id="IPR003169">
    <property type="entry name" value="GYF"/>
</dbReference>
<reference evidence="3 4" key="1">
    <citation type="submission" date="2024-08" db="EMBL/GenBank/DDBJ databases">
        <title>Gnathostoma spinigerum genome.</title>
        <authorList>
            <person name="Gonzalez-Bertolin B."/>
            <person name="Monzon S."/>
            <person name="Zaballos A."/>
            <person name="Jimenez P."/>
            <person name="Dekumyoy P."/>
            <person name="Varona S."/>
            <person name="Cuesta I."/>
            <person name="Sumanam S."/>
            <person name="Adisakwattana P."/>
            <person name="Gasser R.B."/>
            <person name="Hernandez-Gonzalez A."/>
            <person name="Young N.D."/>
            <person name="Perteguer M.J."/>
        </authorList>
    </citation>
    <scope>NUCLEOTIDE SEQUENCE [LARGE SCALE GENOMIC DNA]</scope>
    <source>
        <strain evidence="3">AL3</strain>
        <tissue evidence="3">Liver</tissue>
    </source>
</reference>
<dbReference type="SMART" id="SM00444">
    <property type="entry name" value="GYF"/>
    <property type="match status" value="1"/>
</dbReference>
<organism evidence="3 4">
    <name type="scientific">Gnathostoma spinigerum</name>
    <dbReference type="NCBI Taxonomy" id="75299"/>
    <lineage>
        <taxon>Eukaryota</taxon>
        <taxon>Metazoa</taxon>
        <taxon>Ecdysozoa</taxon>
        <taxon>Nematoda</taxon>
        <taxon>Chromadorea</taxon>
        <taxon>Rhabditida</taxon>
        <taxon>Spirurina</taxon>
        <taxon>Gnathostomatomorpha</taxon>
        <taxon>Gnathostomatoidea</taxon>
        <taxon>Gnathostomatidae</taxon>
        <taxon>Gnathostoma</taxon>
    </lineage>
</organism>
<proteinExistence type="predicted"/>
<comment type="caution">
    <text evidence="3">The sequence shown here is derived from an EMBL/GenBank/DDBJ whole genome shotgun (WGS) entry which is preliminary data.</text>
</comment>
<accession>A0ABD6E521</accession>
<dbReference type="AlphaFoldDB" id="A0ABD6E521"/>
<evidence type="ECO:0000313" key="3">
    <source>
        <dbReference type="EMBL" id="MFH4975080.1"/>
    </source>
</evidence>
<dbReference type="Pfam" id="PF02213">
    <property type="entry name" value="GYF"/>
    <property type="match status" value="1"/>
</dbReference>
<evidence type="ECO:0000313" key="4">
    <source>
        <dbReference type="Proteomes" id="UP001608902"/>
    </source>
</evidence>
<dbReference type="PROSITE" id="PS50829">
    <property type="entry name" value="GYF"/>
    <property type="match status" value="1"/>
</dbReference>
<protein>
    <recommendedName>
        <fullName evidence="2">GYF domain-containing protein</fullName>
    </recommendedName>
</protein>
<feature type="region of interest" description="Disordered" evidence="1">
    <location>
        <begin position="153"/>
        <end position="183"/>
    </location>
</feature>
<dbReference type="Proteomes" id="UP001608902">
    <property type="component" value="Unassembled WGS sequence"/>
</dbReference>
<name>A0ABD6E521_9BILA</name>
<dbReference type="Gene3D" id="3.30.1490.40">
    <property type="match status" value="1"/>
</dbReference>
<dbReference type="SUPFAM" id="SSF55277">
    <property type="entry name" value="GYF domain"/>
    <property type="match status" value="1"/>
</dbReference>
<dbReference type="EMBL" id="JBGFUD010000705">
    <property type="protein sequence ID" value="MFH4975080.1"/>
    <property type="molecule type" value="Genomic_DNA"/>
</dbReference>
<feature type="domain" description="GYF" evidence="2">
    <location>
        <begin position="11"/>
        <end position="59"/>
    </location>
</feature>